<organism evidence="6 7">
    <name type="scientific">Pelagibacterium halotolerans (strain DSM 22347 / JCM 15775 / CGMCC 1.7692 / B2)</name>
    <dbReference type="NCBI Taxonomy" id="1082931"/>
    <lineage>
        <taxon>Bacteria</taxon>
        <taxon>Pseudomonadati</taxon>
        <taxon>Pseudomonadota</taxon>
        <taxon>Alphaproteobacteria</taxon>
        <taxon>Hyphomicrobiales</taxon>
        <taxon>Devosiaceae</taxon>
        <taxon>Pelagibacterium</taxon>
    </lineage>
</organism>
<dbReference type="PANTHER" id="PTHR32303">
    <property type="entry name" value="QUINOPROTEIN ALCOHOL DEHYDROGENASE (CYTOCHROME C)"/>
    <property type="match status" value="1"/>
</dbReference>
<name>G4RAR7_PELHB</name>
<dbReference type="Gene3D" id="2.140.10.10">
    <property type="entry name" value="Quinoprotein alcohol dehydrogenase-like superfamily"/>
    <property type="match status" value="1"/>
</dbReference>
<dbReference type="SMART" id="SM00564">
    <property type="entry name" value="PQQ"/>
    <property type="match status" value="6"/>
</dbReference>
<reference evidence="6 7" key="1">
    <citation type="journal article" date="2012" name="J. Bacteriol.">
        <title>Complete genome sequence of Pelagibacterium halotolerans B2T.</title>
        <authorList>
            <person name="Huo Y.Y."/>
            <person name="Cheng H."/>
            <person name="Han X.F."/>
            <person name="Jiang X.W."/>
            <person name="Sun C."/>
            <person name="Zhang X.Q."/>
            <person name="Zhu X.F."/>
            <person name="Liu Y.F."/>
            <person name="Li P.F."/>
            <person name="Ni P.X."/>
            <person name="Wu M."/>
        </authorList>
    </citation>
    <scope>NUCLEOTIDE SEQUENCE [LARGE SCALE GENOMIC DNA]</scope>
    <source>
        <strain evidence="7">DSM 22347 / JCM 15775 / CGMCC 1.7692 / B2</strain>
    </source>
</reference>
<dbReference type="InterPro" id="IPR018391">
    <property type="entry name" value="PQQ_b-propeller_rpt"/>
</dbReference>
<keyword evidence="3" id="KW-0560">Oxidoreductase</keyword>
<feature type="signal peptide" evidence="4">
    <location>
        <begin position="1"/>
        <end position="26"/>
    </location>
</feature>
<feature type="domain" description="Pyrrolo-quinoline quinone repeat" evidence="5">
    <location>
        <begin position="499"/>
        <end position="554"/>
    </location>
</feature>
<protein>
    <submittedName>
        <fullName evidence="6">Methanol dehydrogenase large subunit protein</fullName>
    </submittedName>
</protein>
<dbReference type="SUPFAM" id="SSF50998">
    <property type="entry name" value="Quinoprotein alcohol dehydrogenase-like"/>
    <property type="match status" value="1"/>
</dbReference>
<evidence type="ECO:0000259" key="5">
    <source>
        <dbReference type="Pfam" id="PF01011"/>
    </source>
</evidence>
<dbReference type="STRING" id="1082931.KKY_2582"/>
<evidence type="ECO:0000256" key="3">
    <source>
        <dbReference type="ARBA" id="ARBA00023002"/>
    </source>
</evidence>
<comment type="similarity">
    <text evidence="2">Belongs to the bacterial PQQ dehydrogenase family.</text>
</comment>
<dbReference type="InterPro" id="IPR002372">
    <property type="entry name" value="PQQ_rpt_dom"/>
</dbReference>
<evidence type="ECO:0000256" key="1">
    <source>
        <dbReference type="ARBA" id="ARBA00001931"/>
    </source>
</evidence>
<evidence type="ECO:0000256" key="2">
    <source>
        <dbReference type="ARBA" id="ARBA00008156"/>
    </source>
</evidence>
<comment type="cofactor">
    <cofactor evidence="1">
        <name>pyrroloquinoline quinone</name>
        <dbReference type="ChEBI" id="CHEBI:58442"/>
    </cofactor>
</comment>
<evidence type="ECO:0000256" key="4">
    <source>
        <dbReference type="SAM" id="SignalP"/>
    </source>
</evidence>
<dbReference type="EMBL" id="CP003075">
    <property type="protein sequence ID" value="AEQ52590.1"/>
    <property type="molecule type" value="Genomic_DNA"/>
</dbReference>
<feature type="chain" id="PRO_5003467549" evidence="4">
    <location>
        <begin position="27"/>
        <end position="590"/>
    </location>
</feature>
<sequence length="590" mass="63743">MTNSALMKGASILTLTAVLAAGPALAAPGDDWQPVTDEMILDPDPANWLSFRRTLDSWGYSPLDQITADNADQLQLVWTRGLASGIGEGTPLVYDGWMFFPQTNDIIEAYDAATGALAWRYERELPADLNEYMPFTQINRNLAIYDDVIIDTTGDNYLLALDAQTGQIAWETQINDYQVTPAQHTTGPIVVNGKIISTAGCEPSAGPEACAVVAHDAESGELLWRTLNIPREGEEGDESWGDVPYEGRWHVGAWMAPSYDPELNLIIYGTSVTAPAPKFMLGGTENQHLYHNSTIALDADTGERVWYYQHLIDNWDLDHPFERLLVDTVVAPDADDVAWINPDIEEGRQYRVVTGVPGKTGIVYTLDRETGEFLWATPTVHQNVVESIDGATGEVTTNAAVVPDGPEQTVAVCPSQNGGKNFFTGAYSPLNNAMYYSLFNTCMDVTTLGTVPGVGGGGAYQIAMTGQRVSEGSEFVGSMRGIDVSTGETLWLNQTPAATLSVLTTGSELLFAGDVAGFFRAYDQNTGETVWEVNLGAQVSGYPVTFEVEGRQYVAVSTGPSLAGGSALRLAPQFQPSTDSNLFVFALPNT</sequence>
<dbReference type="HOGENOM" id="CLU_018478_0_2_5"/>
<dbReference type="GO" id="GO:0016491">
    <property type="term" value="F:oxidoreductase activity"/>
    <property type="evidence" value="ECO:0007669"/>
    <property type="project" value="UniProtKB-KW"/>
</dbReference>
<keyword evidence="7" id="KW-1185">Reference proteome</keyword>
<accession>G4RAR7</accession>
<dbReference type="Proteomes" id="UP000008850">
    <property type="component" value="Chromosome"/>
</dbReference>
<proteinExistence type="inferred from homology"/>
<evidence type="ECO:0000313" key="6">
    <source>
        <dbReference type="EMBL" id="AEQ52590.1"/>
    </source>
</evidence>
<dbReference type="Pfam" id="PF01011">
    <property type="entry name" value="PQQ"/>
    <property type="match status" value="2"/>
</dbReference>
<gene>
    <name evidence="6" type="ordered locus">KKY_2582</name>
</gene>
<dbReference type="KEGG" id="phl:KKY_2582"/>
<evidence type="ECO:0000313" key="7">
    <source>
        <dbReference type="Proteomes" id="UP000008850"/>
    </source>
</evidence>
<dbReference type="AlphaFoldDB" id="G4RAR7"/>
<keyword evidence="4" id="KW-0732">Signal</keyword>
<feature type="domain" description="Pyrrolo-quinoline quinone repeat" evidence="5">
    <location>
        <begin position="48"/>
        <end position="377"/>
    </location>
</feature>
<dbReference type="RefSeq" id="WP_014131739.1">
    <property type="nucleotide sequence ID" value="NC_016078.1"/>
</dbReference>
<dbReference type="eggNOG" id="COG4993">
    <property type="taxonomic scope" value="Bacteria"/>
</dbReference>
<dbReference type="InterPro" id="IPR011047">
    <property type="entry name" value="Quinoprotein_ADH-like_sf"/>
</dbReference>